<dbReference type="GO" id="GO:0030435">
    <property type="term" value="P:sporulation resulting in formation of a cellular spore"/>
    <property type="evidence" value="ECO:0007669"/>
    <property type="project" value="InterPro"/>
</dbReference>
<dbReference type="PANTHER" id="PTHR30032">
    <property type="entry name" value="N-ACETYLMURAMOYL-L-ALANINE AMIDASE-RELATED"/>
    <property type="match status" value="1"/>
</dbReference>
<accession>A0A6N8FJP0</accession>
<dbReference type="InterPro" id="IPR013693">
    <property type="entry name" value="SpoIID/LytB_N"/>
</dbReference>
<keyword evidence="1" id="KW-0812">Transmembrane</keyword>
<keyword evidence="4" id="KW-1185">Reference proteome</keyword>
<name>A0A6N8FJP0_9BACI</name>
<reference evidence="3 4" key="1">
    <citation type="submission" date="2019-11" db="EMBL/GenBank/DDBJ databases">
        <authorList>
            <person name="Li X."/>
        </authorList>
    </citation>
    <scope>NUCLEOTIDE SEQUENCE [LARGE SCALE GENOMIC DNA]</scope>
    <source>
        <strain evidence="3 4">L9</strain>
    </source>
</reference>
<evidence type="ECO:0000313" key="3">
    <source>
        <dbReference type="EMBL" id="MUK89675.1"/>
    </source>
</evidence>
<dbReference type="RefSeq" id="WP_155669750.1">
    <property type="nucleotide sequence ID" value="NZ_WOCA01000013.1"/>
</dbReference>
<dbReference type="EMBL" id="WOCA01000013">
    <property type="protein sequence ID" value="MUK89675.1"/>
    <property type="molecule type" value="Genomic_DNA"/>
</dbReference>
<protein>
    <submittedName>
        <fullName evidence="3">Stage II sporulation protein D</fullName>
    </submittedName>
</protein>
<dbReference type="NCBIfam" id="TIGR02870">
    <property type="entry name" value="spore_II_D"/>
    <property type="match status" value="1"/>
</dbReference>
<gene>
    <name evidence="3" type="primary">spoIID</name>
    <name evidence="3" type="ORF">GMD78_15000</name>
</gene>
<dbReference type="InterPro" id="IPR014225">
    <property type="entry name" value="Spore_II_D_firmicutes"/>
</dbReference>
<evidence type="ECO:0000259" key="2">
    <source>
        <dbReference type="Pfam" id="PF08486"/>
    </source>
</evidence>
<keyword evidence="1" id="KW-0472">Membrane</keyword>
<evidence type="ECO:0000313" key="4">
    <source>
        <dbReference type="Proteomes" id="UP000469125"/>
    </source>
</evidence>
<feature type="transmembrane region" description="Helical" evidence="1">
    <location>
        <begin position="54"/>
        <end position="75"/>
    </location>
</feature>
<sequence>MRNRKYNSKLIQKKLKQKASLQQLSKTNKVTNRNLPSPKTLGAKMNKGHSKWKLPSIFIVGLIVIILVIPTLIVVPSISKDQYQASTMEQESEYEDLLETDSAVTVSVMRTQTNSIEDVPLETYVSRVVASEMPAEFEMEALKSQALAARTYIVNKLIYQEEDAESDVSDSIFDQVYKSEDELRDIWGKNYNSNMKKIAEAVAATEGKILTYNNSPIDPQFFSTSNGYTENSEDYYSNEIPYLRSVESPWDEASPYFLDQETFEIADVENKLEIDLPDNNQFAIETTRTESNRVKELKLGEYTFSGRDVRDALELRSSDFTIEQKNDYLIFKTKGNGHGVGMSQYGANGMAKEGKTYEEIVTYYYKDVEISTVSDSAPAIVAR</sequence>
<evidence type="ECO:0000256" key="1">
    <source>
        <dbReference type="SAM" id="Phobius"/>
    </source>
</evidence>
<keyword evidence="1" id="KW-1133">Transmembrane helix</keyword>
<dbReference type="InterPro" id="IPR051922">
    <property type="entry name" value="Bact_Sporulation_Assoc"/>
</dbReference>
<dbReference type="Proteomes" id="UP000469125">
    <property type="component" value="Unassembled WGS sequence"/>
</dbReference>
<feature type="domain" description="Sporulation stage II protein D amidase enhancer LytB N-terminal" evidence="2">
    <location>
        <begin position="111"/>
        <end position="212"/>
    </location>
</feature>
<proteinExistence type="predicted"/>
<dbReference type="GO" id="GO:0030288">
    <property type="term" value="C:outer membrane-bounded periplasmic space"/>
    <property type="evidence" value="ECO:0007669"/>
    <property type="project" value="TreeGrafter"/>
</dbReference>
<organism evidence="3 4">
    <name type="scientific">Ornithinibacillus caprae</name>
    <dbReference type="NCBI Taxonomy" id="2678566"/>
    <lineage>
        <taxon>Bacteria</taxon>
        <taxon>Bacillati</taxon>
        <taxon>Bacillota</taxon>
        <taxon>Bacilli</taxon>
        <taxon>Bacillales</taxon>
        <taxon>Bacillaceae</taxon>
        <taxon>Ornithinibacillus</taxon>
    </lineage>
</organism>
<dbReference type="InterPro" id="IPR013486">
    <property type="entry name" value="SpoIID/LytB"/>
</dbReference>
<dbReference type="NCBIfam" id="TIGR02669">
    <property type="entry name" value="SpoIID_LytB"/>
    <property type="match status" value="1"/>
</dbReference>
<dbReference type="PANTHER" id="PTHR30032:SF4">
    <property type="entry name" value="AMIDASE ENHANCER"/>
    <property type="match status" value="1"/>
</dbReference>
<comment type="caution">
    <text evidence="3">The sequence shown here is derived from an EMBL/GenBank/DDBJ whole genome shotgun (WGS) entry which is preliminary data.</text>
</comment>
<dbReference type="Pfam" id="PF08486">
    <property type="entry name" value="SpoIID"/>
    <property type="match status" value="1"/>
</dbReference>
<dbReference type="AlphaFoldDB" id="A0A6N8FJP0"/>